<feature type="region of interest" description="Disordered" evidence="1">
    <location>
        <begin position="333"/>
        <end position="355"/>
    </location>
</feature>
<protein>
    <submittedName>
        <fullName evidence="2">Uncharacterized protein</fullName>
    </submittedName>
</protein>
<organism evidence="2 3">
    <name type="scientific">Taxus chinensis</name>
    <name type="common">Chinese yew</name>
    <name type="synonym">Taxus wallichiana var. chinensis</name>
    <dbReference type="NCBI Taxonomy" id="29808"/>
    <lineage>
        <taxon>Eukaryota</taxon>
        <taxon>Viridiplantae</taxon>
        <taxon>Streptophyta</taxon>
        <taxon>Embryophyta</taxon>
        <taxon>Tracheophyta</taxon>
        <taxon>Spermatophyta</taxon>
        <taxon>Pinopsida</taxon>
        <taxon>Pinidae</taxon>
        <taxon>Conifers II</taxon>
        <taxon>Cupressales</taxon>
        <taxon>Taxaceae</taxon>
        <taxon>Taxus</taxon>
    </lineage>
</organism>
<evidence type="ECO:0000256" key="1">
    <source>
        <dbReference type="SAM" id="MobiDB-lite"/>
    </source>
</evidence>
<sequence>MSPWKEESPQHQGIKAVHDVPSLESRSNRMTTKDVSSNHPTTSHTNINDSCSKVVHAFGLKHFLQNLSEDKVEQIRKTMLLHEEMFKEQVKALHRLYNIQRSAMHEIRKHSFSPPNLSTFSTTTIHLHDDASKGLDIEGDLHRVSPYKQAENYANSHAKPRSPVRSMLRDENIAKSSDRSSLWDSEKNAINSAIKEKRARKTIDLERPPEEYLDDHDDFSENQETETRGAGKPDQASRNVSSTDNRLGSSENFSITTQMEEQFANQREWFRTDIGRHAERENCENAPLKRLKGSEDDTNLLTDLKHTIGQSTTAQSTSGTVMFLGKECNMDKQSSQCESSNNGQAHQGKKEKRPFDMELRDKPTDINTKLPPWFLQATGTGKRNPENDSSSQKTSWVLAPAPVFSQPQGWNFVGSSEDSLMPGKYPSSKDVKMLGTMPSIDKKNLNKEAQNSEDPGSRQENLMRHPKESFQSILASNLYGGANQLTPVVFTQGYPVGAAIPALGLQWSLEGHPALAGQGFVFPAVNKTSEAWAVPNPQGTYIQLYPYQQQVIHDHRFSAPCQSANQTSMQENGHIERYTPGKPISQAENATSLQAKTQQCHEESSSVNGPAGFPRSQHSSSTSPKPAFDIQTKLVENDGRTVGLTVDSRDFRTYNHSEGRISTMAGEVLGDPFKPFNTEEKRQIHAKVSRCSNHSLDKQEIEGQQEEEIGRNCKYELQTTEAIFTQPTTWSRVLVNESKTKDIDRSKSSQSGKGNCPLMEKRDTSHGECSAGQVVCQDSKELQNFANKDCLCNTPDIQKHASGKKLVTSFDIQGMQSQLSGLSNLEDTMSIDARHKLNWLSTDKSEVCASIILSQKENNKIEDLDSSGHGSNNIGTNEGKQCRGVDAQQLDPIDTYTSICSESKIAEDDEGQKQIETNGIQSRTEPVQIKEPDGSLADDKEQLIGVNFQTLTNMVLPHGRGEKNTSNSHAKIQGSPKSELGDVKKEECASGEKDMKNTRIDKLKHSDQIECLIDTQYSCTKKMPDLQSDHPITDRMSSKDKSSEATETHKGCSMNLQESGGGSEEEEEARESLAAKILLSLAPSKSHIKDMYKRSASITKESALQQQGQFSCIGPSSSHSSRDSTRHCNERRNSSRRNKLRTYEADDKSSESRWLPMYKFYKETWSFVGPDLLRVYNEFVQSHSLGSFINQGKIKFIPKIQAHATKVALDFSHLQELLDHWGSSPCMMSWVLPDHPLLHLGLLLSDDHLLMAHARGVAHTTTILLPRGCPSTSSSSGPGWTSSLWGKGVASTSQWGPPCHWPCRLFAQSPPPSWGIMVRLQMQYLDQDGLAGGPSILRA</sequence>
<feature type="region of interest" description="Disordered" evidence="1">
    <location>
        <begin position="959"/>
        <end position="984"/>
    </location>
</feature>
<feature type="compositionally biased region" description="Basic and acidic residues" evidence="1">
    <location>
        <begin position="1120"/>
        <end position="1133"/>
    </location>
</feature>
<feature type="compositionally biased region" description="Polar residues" evidence="1">
    <location>
        <begin position="236"/>
        <end position="255"/>
    </location>
</feature>
<gene>
    <name evidence="2" type="ORF">KI387_019746</name>
</gene>
<proteinExistence type="predicted"/>
<feature type="region of interest" description="Disordered" evidence="1">
    <location>
        <begin position="741"/>
        <end position="763"/>
    </location>
</feature>
<feature type="region of interest" description="Disordered" evidence="1">
    <location>
        <begin position="439"/>
        <end position="461"/>
    </location>
</feature>
<feature type="compositionally biased region" description="Acidic residues" evidence="1">
    <location>
        <begin position="211"/>
        <end position="224"/>
    </location>
</feature>
<feature type="region of interest" description="Disordered" evidence="1">
    <location>
        <begin position="200"/>
        <end position="255"/>
    </location>
</feature>
<dbReference type="EMBL" id="JAHRHJ020000004">
    <property type="protein sequence ID" value="KAH9317977.1"/>
    <property type="molecule type" value="Genomic_DNA"/>
</dbReference>
<feature type="compositionally biased region" description="Polar residues" evidence="1">
    <location>
        <begin position="24"/>
        <end position="47"/>
    </location>
</feature>
<keyword evidence="3" id="KW-1185">Reference proteome</keyword>
<accession>A0AA38LED7</accession>
<feature type="compositionally biased region" description="Basic and acidic residues" evidence="1">
    <location>
        <begin position="1022"/>
        <end position="1050"/>
    </location>
</feature>
<dbReference type="OMA" id="ERENCEN"/>
<evidence type="ECO:0000313" key="2">
    <source>
        <dbReference type="EMBL" id="KAH9317977.1"/>
    </source>
</evidence>
<dbReference type="Proteomes" id="UP000824469">
    <property type="component" value="Unassembled WGS sequence"/>
</dbReference>
<dbReference type="PANTHER" id="PTHR33167:SF26">
    <property type="entry name" value="EXPRESSED PROTEIN"/>
    <property type="match status" value="1"/>
</dbReference>
<feature type="region of interest" description="Disordered" evidence="1">
    <location>
        <begin position="590"/>
        <end position="626"/>
    </location>
</feature>
<feature type="compositionally biased region" description="Basic and acidic residues" evidence="1">
    <location>
        <begin position="201"/>
        <end position="210"/>
    </location>
</feature>
<comment type="caution">
    <text evidence="2">The sequence shown here is derived from an EMBL/GenBank/DDBJ whole genome shotgun (WGS) entry which is preliminary data.</text>
</comment>
<dbReference type="PANTHER" id="PTHR33167">
    <property type="entry name" value="TRANSCRIPTION FACTOR, PUTATIVE (DUF863)-RELATED"/>
    <property type="match status" value="1"/>
</dbReference>
<feature type="compositionally biased region" description="Polar residues" evidence="1">
    <location>
        <begin position="333"/>
        <end position="345"/>
    </location>
</feature>
<name>A0AA38LED7_TAXCH</name>
<reference evidence="2 3" key="1">
    <citation type="journal article" date="2021" name="Nat. Plants">
        <title>The Taxus genome provides insights into paclitaxel biosynthesis.</title>
        <authorList>
            <person name="Xiong X."/>
            <person name="Gou J."/>
            <person name="Liao Q."/>
            <person name="Li Y."/>
            <person name="Zhou Q."/>
            <person name="Bi G."/>
            <person name="Li C."/>
            <person name="Du R."/>
            <person name="Wang X."/>
            <person name="Sun T."/>
            <person name="Guo L."/>
            <person name="Liang H."/>
            <person name="Lu P."/>
            <person name="Wu Y."/>
            <person name="Zhang Z."/>
            <person name="Ro D.K."/>
            <person name="Shang Y."/>
            <person name="Huang S."/>
            <person name="Yan J."/>
        </authorList>
    </citation>
    <scope>NUCLEOTIDE SEQUENCE [LARGE SCALE GENOMIC DNA]</scope>
    <source>
        <strain evidence="2">Ta-2019</strain>
    </source>
</reference>
<feature type="region of interest" description="Disordered" evidence="1">
    <location>
        <begin position="1"/>
        <end position="47"/>
    </location>
</feature>
<feature type="region of interest" description="Disordered" evidence="1">
    <location>
        <begin position="1107"/>
        <end position="1144"/>
    </location>
</feature>
<evidence type="ECO:0000313" key="3">
    <source>
        <dbReference type="Proteomes" id="UP000824469"/>
    </source>
</evidence>
<feature type="region of interest" description="Disordered" evidence="1">
    <location>
        <begin position="1022"/>
        <end position="1071"/>
    </location>
</feature>